<comment type="caution">
    <text evidence="3">The sequence shown here is derived from an EMBL/GenBank/DDBJ whole genome shotgun (WGS) entry which is preliminary data.</text>
</comment>
<keyword evidence="2" id="KW-0472">Membrane</keyword>
<protein>
    <recommendedName>
        <fullName evidence="5">Serine/threonine protein kinase</fullName>
    </recommendedName>
</protein>
<gene>
    <name evidence="3" type="ORF">VA596_19595</name>
</gene>
<keyword evidence="2" id="KW-0812">Transmembrane</keyword>
<evidence type="ECO:0000313" key="3">
    <source>
        <dbReference type="EMBL" id="MEA5361754.1"/>
    </source>
</evidence>
<name>A0ABU5R7G0_9PSEU</name>
<feature type="transmembrane region" description="Helical" evidence="2">
    <location>
        <begin position="43"/>
        <end position="64"/>
    </location>
</feature>
<organism evidence="3 4">
    <name type="scientific">Amycolatopsis heterodermiae</name>
    <dbReference type="NCBI Taxonomy" id="3110235"/>
    <lineage>
        <taxon>Bacteria</taxon>
        <taxon>Bacillati</taxon>
        <taxon>Actinomycetota</taxon>
        <taxon>Actinomycetes</taxon>
        <taxon>Pseudonocardiales</taxon>
        <taxon>Pseudonocardiaceae</taxon>
        <taxon>Amycolatopsis</taxon>
    </lineage>
</organism>
<evidence type="ECO:0000313" key="4">
    <source>
        <dbReference type="Proteomes" id="UP001304298"/>
    </source>
</evidence>
<keyword evidence="2" id="KW-1133">Transmembrane helix</keyword>
<evidence type="ECO:0000256" key="2">
    <source>
        <dbReference type="SAM" id="Phobius"/>
    </source>
</evidence>
<accession>A0ABU5R7G0</accession>
<proteinExistence type="predicted"/>
<dbReference type="RefSeq" id="WP_323329174.1">
    <property type="nucleotide sequence ID" value="NZ_JAYFSI010000004.1"/>
</dbReference>
<reference evidence="3 4" key="1">
    <citation type="submission" date="2023-12" db="EMBL/GenBank/DDBJ databases">
        <title>Amycolatopsis sp. V23-08.</title>
        <authorList>
            <person name="Somphong A."/>
        </authorList>
    </citation>
    <scope>NUCLEOTIDE SEQUENCE [LARGE SCALE GENOMIC DNA]</scope>
    <source>
        <strain evidence="3 4">V23-08</strain>
    </source>
</reference>
<sequence length="160" mass="16690">MDPEDDVRVILTGAAADTPPMRLEAADVIERGGRIRRRRKRMAVVGTSTATAVILAVAGFLAGYRFGPPDPVQPADPGLSTIGTAPPSPTKAPAQEEVPATSIAPPAAQPGQSPQRTPLRPVPSSTTVRKTERPSSPPSANPADTRQKMPTAPTEATTTR</sequence>
<feature type="region of interest" description="Disordered" evidence="1">
    <location>
        <begin position="65"/>
        <end position="160"/>
    </location>
</feature>
<dbReference type="Proteomes" id="UP001304298">
    <property type="component" value="Unassembled WGS sequence"/>
</dbReference>
<evidence type="ECO:0000256" key="1">
    <source>
        <dbReference type="SAM" id="MobiDB-lite"/>
    </source>
</evidence>
<feature type="compositionally biased region" description="Low complexity" evidence="1">
    <location>
        <begin position="104"/>
        <end position="115"/>
    </location>
</feature>
<evidence type="ECO:0008006" key="5">
    <source>
        <dbReference type="Google" id="ProtNLM"/>
    </source>
</evidence>
<dbReference type="EMBL" id="JAYFSI010000004">
    <property type="protein sequence ID" value="MEA5361754.1"/>
    <property type="molecule type" value="Genomic_DNA"/>
</dbReference>
<keyword evidence="4" id="KW-1185">Reference proteome</keyword>